<keyword evidence="4" id="KW-1185">Reference proteome</keyword>
<reference evidence="3 4" key="1">
    <citation type="submission" date="2017-10" db="EMBL/GenBank/DDBJ databases">
        <title>Sequencing the genomes of 1000 actinobacteria strains.</title>
        <authorList>
            <person name="Klenk H.-P."/>
        </authorList>
    </citation>
    <scope>NUCLEOTIDE SEQUENCE [LARGE SCALE GENOMIC DNA]</scope>
    <source>
        <strain evidence="3 4">DSM 46092</strain>
    </source>
</reference>
<dbReference type="InterPro" id="IPR050789">
    <property type="entry name" value="Diverse_Enzym_Activities"/>
</dbReference>
<proteinExistence type="predicted"/>
<protein>
    <submittedName>
        <fullName evidence="3">CubicO group peptidase (Beta-lactamase class C family)</fullName>
    </submittedName>
</protein>
<dbReference type="Gene3D" id="3.40.710.10">
    <property type="entry name" value="DD-peptidase/beta-lactamase superfamily"/>
    <property type="match status" value="1"/>
</dbReference>
<dbReference type="RefSeq" id="WP_098510515.1">
    <property type="nucleotide sequence ID" value="NZ_JBIAKZ010000008.1"/>
</dbReference>
<accession>A0A2A9F7H8</accession>
<name>A0A2A9F7H8_9PSEU</name>
<dbReference type="Pfam" id="PF00144">
    <property type="entry name" value="Beta-lactamase"/>
    <property type="match status" value="1"/>
</dbReference>
<dbReference type="InterPro" id="IPR001466">
    <property type="entry name" value="Beta-lactam-related"/>
</dbReference>
<feature type="region of interest" description="Disordered" evidence="1">
    <location>
        <begin position="381"/>
        <end position="411"/>
    </location>
</feature>
<evidence type="ECO:0000313" key="3">
    <source>
        <dbReference type="EMBL" id="PFG46450.1"/>
    </source>
</evidence>
<dbReference type="EMBL" id="PDJK01000002">
    <property type="protein sequence ID" value="PFG46450.1"/>
    <property type="molecule type" value="Genomic_DNA"/>
</dbReference>
<feature type="compositionally biased region" description="Basic residues" evidence="1">
    <location>
        <begin position="391"/>
        <end position="401"/>
    </location>
</feature>
<comment type="caution">
    <text evidence="3">The sequence shown here is derived from an EMBL/GenBank/DDBJ whole genome shotgun (WGS) entry which is preliminary data.</text>
</comment>
<feature type="domain" description="Beta-lactamase-related" evidence="2">
    <location>
        <begin position="6"/>
        <end position="361"/>
    </location>
</feature>
<dbReference type="PANTHER" id="PTHR43283:SF3">
    <property type="entry name" value="BETA-LACTAMASE FAMILY PROTEIN (AFU_ORTHOLOGUE AFUA_5G07500)"/>
    <property type="match status" value="1"/>
</dbReference>
<dbReference type="SUPFAM" id="SSF56601">
    <property type="entry name" value="beta-lactamase/transpeptidase-like"/>
    <property type="match status" value="1"/>
</dbReference>
<evidence type="ECO:0000313" key="4">
    <source>
        <dbReference type="Proteomes" id="UP000243542"/>
    </source>
</evidence>
<gene>
    <name evidence="3" type="ORF">ATK36_1425</name>
</gene>
<dbReference type="AlphaFoldDB" id="A0A2A9F7H8"/>
<evidence type="ECO:0000259" key="2">
    <source>
        <dbReference type="Pfam" id="PF00144"/>
    </source>
</evidence>
<evidence type="ECO:0000256" key="1">
    <source>
        <dbReference type="SAM" id="MobiDB-lite"/>
    </source>
</evidence>
<organism evidence="3 4">
    <name type="scientific">Amycolatopsis sulphurea</name>
    <dbReference type="NCBI Taxonomy" id="76022"/>
    <lineage>
        <taxon>Bacteria</taxon>
        <taxon>Bacillati</taxon>
        <taxon>Actinomycetota</taxon>
        <taxon>Actinomycetes</taxon>
        <taxon>Pseudonocardiales</taxon>
        <taxon>Pseudonocardiaceae</taxon>
        <taxon>Amycolatopsis</taxon>
    </lineage>
</organism>
<dbReference type="InterPro" id="IPR012338">
    <property type="entry name" value="Beta-lactam/transpept-like"/>
</dbReference>
<sequence length="411" mass="44042">MTDLSELLNHYVETGYLPGAVALVARGDDVRVETAGTLDAEGTAPMTAESIFRFASITKPITAAAVLMLIEDGVLGLDEPVQRWLPELAGRVVVRTPESPVDDVVPARRPITVADLLTSCSGYGFASDFSLPQVQRLFTVDTDGREVQQRPAPDEWLAALARLPLLHHPGEAFLYNTSSDLQGILIARASGRPLPEFLAQRLLEPLGMTDTGFVVPEADRGRFTSYYRPAPDGGLEQADTPDGQWSRPQAFPSGAGGLAGTAGDWLRFARMLLAGGVGEGGRLLSAESVRQMTTNHLTAPQRATGALFLDGQGWGYGGGVDLTRTEPWQIPGRYGWVGGSGTSAHLIPATGEVAILLTQRGMADPAPTPILRDFWQCVAGDQAGSTGRPDPHRRRRYSRPRVRSEPGLAEG</sequence>
<dbReference type="Proteomes" id="UP000243542">
    <property type="component" value="Unassembled WGS sequence"/>
</dbReference>
<dbReference type="PANTHER" id="PTHR43283">
    <property type="entry name" value="BETA-LACTAMASE-RELATED"/>
    <property type="match status" value="1"/>
</dbReference>